<dbReference type="GeneID" id="20315317"/>
<feature type="region of interest" description="Disordered" evidence="1">
    <location>
        <begin position="31"/>
        <end position="63"/>
    </location>
</feature>
<organism evidence="2 3">
    <name type="scientific">Opisthorchis viverrini</name>
    <name type="common">Southeast Asian liver fluke</name>
    <dbReference type="NCBI Taxonomy" id="6198"/>
    <lineage>
        <taxon>Eukaryota</taxon>
        <taxon>Metazoa</taxon>
        <taxon>Spiralia</taxon>
        <taxon>Lophotrochozoa</taxon>
        <taxon>Platyhelminthes</taxon>
        <taxon>Trematoda</taxon>
        <taxon>Digenea</taxon>
        <taxon>Opisthorchiida</taxon>
        <taxon>Opisthorchiata</taxon>
        <taxon>Opisthorchiidae</taxon>
        <taxon>Opisthorchis</taxon>
    </lineage>
</organism>
<proteinExistence type="predicted"/>
<evidence type="ECO:0000313" key="2">
    <source>
        <dbReference type="EMBL" id="KER32839.1"/>
    </source>
</evidence>
<dbReference type="AlphaFoldDB" id="A0A075AJ64"/>
<dbReference type="EMBL" id="KL596630">
    <property type="protein sequence ID" value="KER32839.1"/>
    <property type="molecule type" value="Genomic_DNA"/>
</dbReference>
<evidence type="ECO:0000313" key="3">
    <source>
        <dbReference type="Proteomes" id="UP000054324"/>
    </source>
</evidence>
<dbReference type="CTD" id="20315317"/>
<keyword evidence="3" id="KW-1185">Reference proteome</keyword>
<accession>A0A075AJ64</accession>
<gene>
    <name evidence="2" type="ORF">T265_01129</name>
</gene>
<evidence type="ECO:0000256" key="1">
    <source>
        <dbReference type="SAM" id="MobiDB-lite"/>
    </source>
</evidence>
<dbReference type="KEGG" id="ovi:T265_01129"/>
<protein>
    <submittedName>
        <fullName evidence="2">Uncharacterized protein</fullName>
    </submittedName>
</protein>
<dbReference type="Proteomes" id="UP000054324">
    <property type="component" value="Unassembled WGS sequence"/>
</dbReference>
<feature type="compositionally biased region" description="Polar residues" evidence="1">
    <location>
        <begin position="37"/>
        <end position="57"/>
    </location>
</feature>
<dbReference type="RefSeq" id="XP_009163354.1">
    <property type="nucleotide sequence ID" value="XM_009165090.1"/>
</dbReference>
<sequence length="63" mass="6819">MTEMPINKKPSIVPTIVTDLSSLVGFLKKPTTDVTEDLSSTRTVRNSSTAPAPSSRKNISKFP</sequence>
<reference evidence="2 3" key="1">
    <citation type="submission" date="2013-11" db="EMBL/GenBank/DDBJ databases">
        <title>Opisthorchis viverrini - life in the bile duct.</title>
        <authorList>
            <person name="Young N.D."/>
            <person name="Nagarajan N."/>
            <person name="Lin S.J."/>
            <person name="Korhonen P.K."/>
            <person name="Jex A.R."/>
            <person name="Hall R.S."/>
            <person name="Safavi-Hemami H."/>
            <person name="Kaewkong W."/>
            <person name="Bertrand D."/>
            <person name="Gao S."/>
            <person name="Seet Q."/>
            <person name="Wongkham S."/>
            <person name="Teh B.T."/>
            <person name="Wongkham C."/>
            <person name="Intapan P.M."/>
            <person name="Maleewong W."/>
            <person name="Yang X."/>
            <person name="Hu M."/>
            <person name="Wang Z."/>
            <person name="Hofmann A."/>
            <person name="Sternberg P.W."/>
            <person name="Tan P."/>
            <person name="Wang J."/>
            <person name="Gasser R.B."/>
        </authorList>
    </citation>
    <scope>NUCLEOTIDE SEQUENCE [LARGE SCALE GENOMIC DNA]</scope>
</reference>
<name>A0A075AJ64_OPIVI</name>